<keyword evidence="6" id="KW-0472">Membrane</keyword>
<keyword evidence="7" id="KW-0998">Cell outer membrane</keyword>
<evidence type="ECO:0000256" key="2">
    <source>
        <dbReference type="ARBA" id="ARBA00007613"/>
    </source>
</evidence>
<keyword evidence="8" id="KW-0175">Coiled coil</keyword>
<keyword evidence="5" id="KW-0812">Transmembrane</keyword>
<keyword evidence="3" id="KW-0813">Transport</keyword>
<evidence type="ECO:0000313" key="11">
    <source>
        <dbReference type="Proteomes" id="UP001485459"/>
    </source>
</evidence>
<name>A0ABZ2YHV3_9BACT</name>
<dbReference type="InterPro" id="IPR051906">
    <property type="entry name" value="TolC-like"/>
</dbReference>
<evidence type="ECO:0000256" key="7">
    <source>
        <dbReference type="ARBA" id="ARBA00023237"/>
    </source>
</evidence>
<keyword evidence="4" id="KW-1134">Transmembrane beta strand</keyword>
<dbReference type="Pfam" id="PF02321">
    <property type="entry name" value="OEP"/>
    <property type="match status" value="2"/>
</dbReference>
<evidence type="ECO:0000256" key="8">
    <source>
        <dbReference type="SAM" id="Coils"/>
    </source>
</evidence>
<dbReference type="SUPFAM" id="SSF56954">
    <property type="entry name" value="Outer membrane efflux proteins (OEP)"/>
    <property type="match status" value="1"/>
</dbReference>
<dbReference type="RefSeq" id="WP_341833961.1">
    <property type="nucleotide sequence ID" value="NZ_CP149822.1"/>
</dbReference>
<feature type="coiled-coil region" evidence="8">
    <location>
        <begin position="413"/>
        <end position="440"/>
    </location>
</feature>
<dbReference type="EMBL" id="CP149822">
    <property type="protein sequence ID" value="WZN38952.1"/>
    <property type="molecule type" value="Genomic_DNA"/>
</dbReference>
<comment type="similarity">
    <text evidence="2">Belongs to the outer membrane factor (OMF) (TC 1.B.17) family.</text>
</comment>
<evidence type="ECO:0000256" key="5">
    <source>
        <dbReference type="ARBA" id="ARBA00022692"/>
    </source>
</evidence>
<sequence length="453" mass="50852">MKKWIIPFLFLSSAWTTNVYAQTKQLSLQDALRFALDHNQQLAVSRLEEQIGKQKTSEIRAQALPQLNATGTLTDNIKKQVMVLPGAMNSAEPGKPMALEVGTTWNASASGTVTQQLFNQSVFTGLQAARSGEEYYALQTQQTKEDVIYNVSALYYGLLVRKEKLSLIQSNIDKMTRLVETTQSQLDNGLAKRIDLDRIKVNLVNYQTQKTQLENMLKIDQNTLKTLMGMPSSEAIELPSLALSEIEQKAAVTQDFGTFDLENRTEYKVIKKTEELQQFQKKAYVSEYFPQLSFTGQYSYNGLSDKFDLFKGGNTTAQWFGMANIGLTLKIPIFDGFARRSRVNQANLTLQQISKQLELNKLNLTTSFENARLSILNSLSTIKTQKENVALADEVYASTQNNYNLGLANLTDLLNAETSLTEAQNTYNEALLQYKIAELDLIKSHGNLPSLLN</sequence>
<evidence type="ECO:0000256" key="4">
    <source>
        <dbReference type="ARBA" id="ARBA00022452"/>
    </source>
</evidence>
<evidence type="ECO:0000256" key="9">
    <source>
        <dbReference type="SAM" id="SignalP"/>
    </source>
</evidence>
<reference evidence="11" key="1">
    <citation type="submission" date="2024-03" db="EMBL/GenBank/DDBJ databases">
        <title>Chitinophaga horti sp. nov., isolated from garden soil.</title>
        <authorList>
            <person name="Lee D.S."/>
            <person name="Han D.M."/>
            <person name="Baek J.H."/>
            <person name="Choi D.G."/>
            <person name="Jeon J.H."/>
            <person name="Jeon C.O."/>
        </authorList>
    </citation>
    <scope>NUCLEOTIDE SEQUENCE [LARGE SCALE GENOMIC DNA]</scope>
    <source>
        <strain evidence="11">GPA1</strain>
    </source>
</reference>
<dbReference type="InterPro" id="IPR003423">
    <property type="entry name" value="OMP_efflux"/>
</dbReference>
<evidence type="ECO:0000256" key="3">
    <source>
        <dbReference type="ARBA" id="ARBA00022448"/>
    </source>
</evidence>
<evidence type="ECO:0000313" key="10">
    <source>
        <dbReference type="EMBL" id="WZN38952.1"/>
    </source>
</evidence>
<keyword evidence="11" id="KW-1185">Reference proteome</keyword>
<gene>
    <name evidence="10" type="ORF">WJU16_13165</name>
</gene>
<accession>A0ABZ2YHV3</accession>
<dbReference type="Gene3D" id="1.20.1600.10">
    <property type="entry name" value="Outer membrane efflux proteins (OEP)"/>
    <property type="match status" value="1"/>
</dbReference>
<evidence type="ECO:0000256" key="6">
    <source>
        <dbReference type="ARBA" id="ARBA00023136"/>
    </source>
</evidence>
<dbReference type="PANTHER" id="PTHR30026:SF20">
    <property type="entry name" value="OUTER MEMBRANE PROTEIN TOLC"/>
    <property type="match status" value="1"/>
</dbReference>
<feature type="signal peptide" evidence="9">
    <location>
        <begin position="1"/>
        <end position="21"/>
    </location>
</feature>
<keyword evidence="9" id="KW-0732">Signal</keyword>
<protein>
    <submittedName>
        <fullName evidence="10">TolC family protein</fullName>
    </submittedName>
</protein>
<comment type="subcellular location">
    <subcellularLocation>
        <location evidence="1">Cell outer membrane</location>
    </subcellularLocation>
</comment>
<feature type="chain" id="PRO_5046803177" evidence="9">
    <location>
        <begin position="22"/>
        <end position="453"/>
    </location>
</feature>
<dbReference type="Proteomes" id="UP001485459">
    <property type="component" value="Chromosome"/>
</dbReference>
<dbReference type="PANTHER" id="PTHR30026">
    <property type="entry name" value="OUTER MEMBRANE PROTEIN TOLC"/>
    <property type="match status" value="1"/>
</dbReference>
<evidence type="ECO:0000256" key="1">
    <source>
        <dbReference type="ARBA" id="ARBA00004442"/>
    </source>
</evidence>
<proteinExistence type="inferred from homology"/>
<organism evidence="10 11">
    <name type="scientific">Chitinophaga pollutisoli</name>
    <dbReference type="NCBI Taxonomy" id="3133966"/>
    <lineage>
        <taxon>Bacteria</taxon>
        <taxon>Pseudomonadati</taxon>
        <taxon>Bacteroidota</taxon>
        <taxon>Chitinophagia</taxon>
        <taxon>Chitinophagales</taxon>
        <taxon>Chitinophagaceae</taxon>
        <taxon>Chitinophaga</taxon>
    </lineage>
</organism>